<proteinExistence type="predicted"/>
<evidence type="ECO:0000256" key="1">
    <source>
        <dbReference type="ARBA" id="ARBA00023015"/>
    </source>
</evidence>
<dbReference type="RefSeq" id="WP_132506828.1">
    <property type="nucleotide sequence ID" value="NZ_SMKP01000019.1"/>
</dbReference>
<evidence type="ECO:0000256" key="3">
    <source>
        <dbReference type="ARBA" id="ARBA00023163"/>
    </source>
</evidence>
<feature type="DNA-binding region" description="H-T-H motif" evidence="4">
    <location>
        <begin position="34"/>
        <end position="53"/>
    </location>
</feature>
<dbReference type="PANTHER" id="PTHR30055">
    <property type="entry name" value="HTH-TYPE TRANSCRIPTIONAL REGULATOR RUTR"/>
    <property type="match status" value="1"/>
</dbReference>
<evidence type="ECO:0000256" key="2">
    <source>
        <dbReference type="ARBA" id="ARBA00023125"/>
    </source>
</evidence>
<keyword evidence="7" id="KW-1185">Reference proteome</keyword>
<dbReference type="PANTHER" id="PTHR30055:SF234">
    <property type="entry name" value="HTH-TYPE TRANSCRIPTIONAL REGULATOR BETI"/>
    <property type="match status" value="1"/>
</dbReference>
<keyword evidence="2 4" id="KW-0238">DNA-binding</keyword>
<evidence type="ECO:0000256" key="4">
    <source>
        <dbReference type="PROSITE-ProRule" id="PRU00335"/>
    </source>
</evidence>
<keyword evidence="1" id="KW-0805">Transcription regulation</keyword>
<feature type="domain" description="HTH tetR-type" evidence="5">
    <location>
        <begin position="11"/>
        <end position="71"/>
    </location>
</feature>
<dbReference type="InterPro" id="IPR009057">
    <property type="entry name" value="Homeodomain-like_sf"/>
</dbReference>
<dbReference type="Pfam" id="PF21303">
    <property type="entry name" value="TetR_C_39"/>
    <property type="match status" value="1"/>
</dbReference>
<dbReference type="PRINTS" id="PR00455">
    <property type="entry name" value="HTHTETR"/>
</dbReference>
<name>A0A4R4WZP6_9ACTN</name>
<dbReference type="InterPro" id="IPR001647">
    <property type="entry name" value="HTH_TetR"/>
</dbReference>
<evidence type="ECO:0000313" key="7">
    <source>
        <dbReference type="Proteomes" id="UP000294543"/>
    </source>
</evidence>
<dbReference type="SUPFAM" id="SSF46689">
    <property type="entry name" value="Homeodomain-like"/>
    <property type="match status" value="1"/>
</dbReference>
<dbReference type="SUPFAM" id="SSF48498">
    <property type="entry name" value="Tetracyclin repressor-like, C-terminal domain"/>
    <property type="match status" value="1"/>
</dbReference>
<comment type="caution">
    <text evidence="6">The sequence shown here is derived from an EMBL/GenBank/DDBJ whole genome shotgun (WGS) entry which is preliminary data.</text>
</comment>
<dbReference type="GO" id="GO:0003700">
    <property type="term" value="F:DNA-binding transcription factor activity"/>
    <property type="evidence" value="ECO:0007669"/>
    <property type="project" value="TreeGrafter"/>
</dbReference>
<accession>A0A4R4WZP6</accession>
<reference evidence="6 7" key="1">
    <citation type="submission" date="2019-03" db="EMBL/GenBank/DDBJ databases">
        <title>Draft genome sequences of novel Actinobacteria.</title>
        <authorList>
            <person name="Sahin N."/>
            <person name="Ay H."/>
            <person name="Saygin H."/>
        </authorList>
    </citation>
    <scope>NUCLEOTIDE SEQUENCE [LARGE SCALE GENOMIC DNA]</scope>
    <source>
        <strain evidence="6 7">KC712</strain>
    </source>
</reference>
<dbReference type="OrthoDB" id="9802498at2"/>
<evidence type="ECO:0000313" key="6">
    <source>
        <dbReference type="EMBL" id="TDD23232.1"/>
    </source>
</evidence>
<protein>
    <submittedName>
        <fullName evidence="6">TetR/AcrR family transcriptional regulator</fullName>
    </submittedName>
</protein>
<dbReference type="Pfam" id="PF00440">
    <property type="entry name" value="TetR_N"/>
    <property type="match status" value="1"/>
</dbReference>
<dbReference type="EMBL" id="SMKP01000019">
    <property type="protein sequence ID" value="TDD23232.1"/>
    <property type="molecule type" value="Genomic_DNA"/>
</dbReference>
<dbReference type="InterPro" id="IPR050109">
    <property type="entry name" value="HTH-type_TetR-like_transc_reg"/>
</dbReference>
<dbReference type="InterPro" id="IPR036271">
    <property type="entry name" value="Tet_transcr_reg_TetR-rel_C_sf"/>
</dbReference>
<dbReference type="InterPro" id="IPR023772">
    <property type="entry name" value="DNA-bd_HTH_TetR-type_CS"/>
</dbReference>
<dbReference type="PROSITE" id="PS50977">
    <property type="entry name" value="HTH_TETR_2"/>
    <property type="match status" value="1"/>
</dbReference>
<sequence>MARTVNPAAYAARRDAFLDAAQRLIETKGYAQVSVQELAQEAGVSQGAFYHYFDSKPAMLEALIERTSDQLRAHLSTAVEEPGLSAMERLQRFLNALAGWKLARRDLLVAMLQYWYSDDNAVVRQKLRPRLTKRIAPLLAQIVRAGADEGVFPVRHPDQTGHVLVCVIQDLNDALGDVFLSGGTADTVEQIIAAHTDAVERVLGAPAGSLTLVDPAALRNWFTEEP</sequence>
<dbReference type="Gene3D" id="1.10.357.10">
    <property type="entry name" value="Tetracycline Repressor, domain 2"/>
    <property type="match status" value="1"/>
</dbReference>
<keyword evidence="3" id="KW-0804">Transcription</keyword>
<dbReference type="GO" id="GO:0000976">
    <property type="term" value="F:transcription cis-regulatory region binding"/>
    <property type="evidence" value="ECO:0007669"/>
    <property type="project" value="TreeGrafter"/>
</dbReference>
<dbReference type="PROSITE" id="PS01081">
    <property type="entry name" value="HTH_TETR_1"/>
    <property type="match status" value="1"/>
</dbReference>
<gene>
    <name evidence="6" type="ORF">E1294_09320</name>
</gene>
<organism evidence="6 7">
    <name type="scientific">Nonomuraea diastatica</name>
    <dbReference type="NCBI Taxonomy" id="1848329"/>
    <lineage>
        <taxon>Bacteria</taxon>
        <taxon>Bacillati</taxon>
        <taxon>Actinomycetota</taxon>
        <taxon>Actinomycetes</taxon>
        <taxon>Streptosporangiales</taxon>
        <taxon>Streptosporangiaceae</taxon>
        <taxon>Nonomuraea</taxon>
    </lineage>
</organism>
<dbReference type="AlphaFoldDB" id="A0A4R4WZP6"/>
<dbReference type="InterPro" id="IPR049149">
    <property type="entry name" value="TetR/AcrR_C"/>
</dbReference>
<dbReference type="Proteomes" id="UP000294543">
    <property type="component" value="Unassembled WGS sequence"/>
</dbReference>
<evidence type="ECO:0000259" key="5">
    <source>
        <dbReference type="PROSITE" id="PS50977"/>
    </source>
</evidence>